<evidence type="ECO:0000313" key="6">
    <source>
        <dbReference type="EMBL" id="GAH86784.1"/>
    </source>
</evidence>
<dbReference type="PANTHER" id="PTHR42885:SF2">
    <property type="entry name" value="HISTIDINOL-PHOSPHATE AMINOTRANSFERASE"/>
    <property type="match status" value="1"/>
</dbReference>
<keyword evidence="4" id="KW-0663">Pyridoxal phosphate</keyword>
<evidence type="ECO:0000256" key="2">
    <source>
        <dbReference type="ARBA" id="ARBA00022576"/>
    </source>
</evidence>
<evidence type="ECO:0000256" key="4">
    <source>
        <dbReference type="ARBA" id="ARBA00022898"/>
    </source>
</evidence>
<proteinExistence type="predicted"/>
<dbReference type="InterPro" id="IPR004839">
    <property type="entry name" value="Aminotransferase_I/II_large"/>
</dbReference>
<dbReference type="InterPro" id="IPR015421">
    <property type="entry name" value="PyrdxlP-dep_Trfase_major"/>
</dbReference>
<dbReference type="InterPro" id="IPR015424">
    <property type="entry name" value="PyrdxlP-dep_Trfase"/>
</dbReference>
<keyword evidence="2" id="KW-0032">Aminotransferase</keyword>
<reference evidence="6" key="1">
    <citation type="journal article" date="2014" name="Front. Microbiol.">
        <title>High frequency of phylogenetically diverse reductive dehalogenase-homologous genes in deep subseafloor sedimentary metagenomes.</title>
        <authorList>
            <person name="Kawai M."/>
            <person name="Futagami T."/>
            <person name="Toyoda A."/>
            <person name="Takaki Y."/>
            <person name="Nishi S."/>
            <person name="Hori S."/>
            <person name="Arai W."/>
            <person name="Tsubouchi T."/>
            <person name="Morono Y."/>
            <person name="Uchiyama I."/>
            <person name="Ito T."/>
            <person name="Fujiyama A."/>
            <person name="Inagaki F."/>
            <person name="Takami H."/>
        </authorList>
    </citation>
    <scope>NUCLEOTIDE SEQUENCE</scope>
    <source>
        <strain evidence="6">Expedition CK06-06</strain>
    </source>
</reference>
<dbReference type="InterPro" id="IPR015422">
    <property type="entry name" value="PyrdxlP-dep_Trfase_small"/>
</dbReference>
<dbReference type="CDD" id="cd00609">
    <property type="entry name" value="AAT_like"/>
    <property type="match status" value="1"/>
</dbReference>
<evidence type="ECO:0000259" key="5">
    <source>
        <dbReference type="Pfam" id="PF00155"/>
    </source>
</evidence>
<dbReference type="InterPro" id="IPR004838">
    <property type="entry name" value="NHTrfase_class1_PyrdxlP-BS"/>
</dbReference>
<dbReference type="GO" id="GO:0008483">
    <property type="term" value="F:transaminase activity"/>
    <property type="evidence" value="ECO:0007669"/>
    <property type="project" value="UniProtKB-KW"/>
</dbReference>
<dbReference type="Gene3D" id="3.90.1150.10">
    <property type="entry name" value="Aspartate Aminotransferase, domain 1"/>
    <property type="match status" value="1"/>
</dbReference>
<protein>
    <recommendedName>
        <fullName evidence="5">Aminotransferase class I/classII large domain-containing protein</fullName>
    </recommendedName>
</protein>
<name>X1K959_9ZZZZ</name>
<dbReference type="Pfam" id="PF00155">
    <property type="entry name" value="Aminotran_1_2"/>
    <property type="match status" value="1"/>
</dbReference>
<dbReference type="Gene3D" id="3.40.640.10">
    <property type="entry name" value="Type I PLP-dependent aspartate aminotransferase-like (Major domain)"/>
    <property type="match status" value="1"/>
</dbReference>
<feature type="non-terminal residue" evidence="6">
    <location>
        <position position="237"/>
    </location>
</feature>
<dbReference type="PROSITE" id="PS00105">
    <property type="entry name" value="AA_TRANSFER_CLASS_1"/>
    <property type="match status" value="1"/>
</dbReference>
<sequence>CLSAKLGVTLGNILAGSGAVELIRLIALTYFRHGDSVLILEPTFGEYRVACQLLGAEVVNQWGREEEGFAPRIEETVNLIKQRHPRGVFICNPNNPTGQYLTRREVEMILDACGDGLLILDEAYVAFVDKSWSSIDLISRGNVVIVRSMTKDYALAGLRLGYAVSNEEIINALRRVCPPWNVNAMAQKAGVIVLEDTGYLEWCKREIRKAKQCLIGELYRIGFTLVPSSTNFSLVKV</sequence>
<feature type="domain" description="Aminotransferase class I/classII large" evidence="5">
    <location>
        <begin position="12"/>
        <end position="235"/>
    </location>
</feature>
<gene>
    <name evidence="6" type="ORF">S03H2_61854</name>
</gene>
<evidence type="ECO:0000256" key="1">
    <source>
        <dbReference type="ARBA" id="ARBA00001933"/>
    </source>
</evidence>
<evidence type="ECO:0000256" key="3">
    <source>
        <dbReference type="ARBA" id="ARBA00022679"/>
    </source>
</evidence>
<comment type="cofactor">
    <cofactor evidence="1">
        <name>pyridoxal 5'-phosphate</name>
        <dbReference type="ChEBI" id="CHEBI:597326"/>
    </cofactor>
</comment>
<dbReference type="AlphaFoldDB" id="X1K959"/>
<dbReference type="PANTHER" id="PTHR42885">
    <property type="entry name" value="HISTIDINOL-PHOSPHATE AMINOTRANSFERASE-RELATED"/>
    <property type="match status" value="1"/>
</dbReference>
<organism evidence="6">
    <name type="scientific">marine sediment metagenome</name>
    <dbReference type="NCBI Taxonomy" id="412755"/>
    <lineage>
        <taxon>unclassified sequences</taxon>
        <taxon>metagenomes</taxon>
        <taxon>ecological metagenomes</taxon>
    </lineage>
</organism>
<comment type="caution">
    <text evidence="6">The sequence shown here is derived from an EMBL/GenBank/DDBJ whole genome shotgun (WGS) entry which is preliminary data.</text>
</comment>
<dbReference type="SUPFAM" id="SSF53383">
    <property type="entry name" value="PLP-dependent transferases"/>
    <property type="match status" value="1"/>
</dbReference>
<feature type="non-terminal residue" evidence="6">
    <location>
        <position position="1"/>
    </location>
</feature>
<keyword evidence="3" id="KW-0808">Transferase</keyword>
<accession>X1K959</accession>
<dbReference type="GO" id="GO:0030170">
    <property type="term" value="F:pyridoxal phosphate binding"/>
    <property type="evidence" value="ECO:0007669"/>
    <property type="project" value="InterPro"/>
</dbReference>
<dbReference type="EMBL" id="BARU01039961">
    <property type="protein sequence ID" value="GAH86784.1"/>
    <property type="molecule type" value="Genomic_DNA"/>
</dbReference>